<dbReference type="RefSeq" id="YP_009130789.1">
    <property type="nucleotide sequence ID" value="NC_026832.1"/>
</dbReference>
<proteinExistence type="inferred from homology"/>
<dbReference type="GeneID" id="24145380"/>
<evidence type="ECO:0000256" key="1">
    <source>
        <dbReference type="ARBA" id="ARBA00004141"/>
    </source>
</evidence>
<evidence type="ECO:0000256" key="6">
    <source>
        <dbReference type="ARBA" id="ARBA00022989"/>
    </source>
</evidence>
<name>A0A0E3DQR6_9HYME</name>
<evidence type="ECO:0000256" key="8">
    <source>
        <dbReference type="ARBA" id="ARBA00023136"/>
    </source>
</evidence>
<keyword evidence="4 11" id="KW-0812">Transmembrane</keyword>
<keyword evidence="6 11" id="KW-1133">Transmembrane helix</keyword>
<evidence type="ECO:0000256" key="9">
    <source>
        <dbReference type="ARBA" id="ARBA00031586"/>
    </source>
</evidence>
<evidence type="ECO:0000256" key="2">
    <source>
        <dbReference type="ARBA" id="ARBA00010519"/>
    </source>
</evidence>
<reference evidence="12" key="1">
    <citation type="journal article" date="2015" name="Mol. Phylogenet. Evol.">
        <title>Higher-level phylogeny of the Hymenoptera inferred from mitochondrial genomes.</title>
        <authorList>
            <person name="Mao M."/>
            <person name="Gibson T."/>
            <person name="Dowton M."/>
        </authorList>
    </citation>
    <scope>NUCLEOTIDE SEQUENCE</scope>
</reference>
<gene>
    <name evidence="12" type="primary">ND4L</name>
</gene>
<evidence type="ECO:0000256" key="7">
    <source>
        <dbReference type="ARBA" id="ARBA00023027"/>
    </source>
</evidence>
<dbReference type="AlphaFoldDB" id="A0A0E3DQR6"/>
<dbReference type="EMBL" id="KJ814197">
    <property type="protein sequence ID" value="AIK21710.1"/>
    <property type="molecule type" value="Genomic_DNA"/>
</dbReference>
<comment type="similarity">
    <text evidence="2">Belongs to the complex I subunit 4L family.</text>
</comment>
<dbReference type="GO" id="GO:0008137">
    <property type="term" value="F:NADH dehydrogenase (ubiquinone) activity"/>
    <property type="evidence" value="ECO:0007669"/>
    <property type="project" value="UniProtKB-EC"/>
</dbReference>
<comment type="subcellular location">
    <subcellularLocation>
        <location evidence="1">Membrane</location>
        <topology evidence="1">Multi-pass membrane protein</topology>
    </subcellularLocation>
</comment>
<geneLocation type="mitochondrion" evidence="12"/>
<evidence type="ECO:0000256" key="4">
    <source>
        <dbReference type="ARBA" id="ARBA00022692"/>
    </source>
</evidence>
<sequence>MMNLLIYNLYMYMMSLMMFTILYKYLLMSLMSLEMMMMSLLMMIYLVLLNKSFEYFLLFYLLFIVCEGVLGLSLLILLIRFKGLDKLNSINLMLW</sequence>
<accession>A0A0E3DQR6</accession>
<dbReference type="InterPro" id="IPR039428">
    <property type="entry name" value="NUOK/Mnh_C1-like"/>
</dbReference>
<evidence type="ECO:0000256" key="3">
    <source>
        <dbReference type="ARBA" id="ARBA00016612"/>
    </source>
</evidence>
<feature type="transmembrane region" description="Helical" evidence="11">
    <location>
        <begin position="6"/>
        <end position="23"/>
    </location>
</feature>
<dbReference type="Pfam" id="PF00420">
    <property type="entry name" value="Oxidored_q2"/>
    <property type="match status" value="1"/>
</dbReference>
<organism evidence="12">
    <name type="scientific">Ibalia leucospoides</name>
    <dbReference type="NCBI Taxonomy" id="32408"/>
    <lineage>
        <taxon>Eukaryota</taxon>
        <taxon>Metazoa</taxon>
        <taxon>Ecdysozoa</taxon>
        <taxon>Arthropoda</taxon>
        <taxon>Hexapoda</taxon>
        <taxon>Insecta</taxon>
        <taxon>Pterygota</taxon>
        <taxon>Neoptera</taxon>
        <taxon>Endopterygota</taxon>
        <taxon>Hymenoptera</taxon>
        <taxon>Apocrita</taxon>
        <taxon>Proctotrupomorpha</taxon>
        <taxon>Cynipoidea</taxon>
        <taxon>Ibaliidae</taxon>
        <taxon>Ibalia</taxon>
    </lineage>
</organism>
<keyword evidence="7" id="KW-0520">NAD</keyword>
<comment type="catalytic activity">
    <reaction evidence="10">
        <text>a ubiquinone + NADH + 5 H(+)(in) = a ubiquinol + NAD(+) + 4 H(+)(out)</text>
        <dbReference type="Rhea" id="RHEA:29091"/>
        <dbReference type="Rhea" id="RHEA-COMP:9565"/>
        <dbReference type="Rhea" id="RHEA-COMP:9566"/>
        <dbReference type="ChEBI" id="CHEBI:15378"/>
        <dbReference type="ChEBI" id="CHEBI:16389"/>
        <dbReference type="ChEBI" id="CHEBI:17976"/>
        <dbReference type="ChEBI" id="CHEBI:57540"/>
        <dbReference type="ChEBI" id="CHEBI:57945"/>
        <dbReference type="EC" id="7.1.1.2"/>
    </reaction>
</comment>
<evidence type="ECO:0000256" key="11">
    <source>
        <dbReference type="SAM" id="Phobius"/>
    </source>
</evidence>
<dbReference type="GO" id="GO:0016020">
    <property type="term" value="C:membrane"/>
    <property type="evidence" value="ECO:0007669"/>
    <property type="project" value="UniProtKB-SubCell"/>
</dbReference>
<protein>
    <recommendedName>
        <fullName evidence="3">NADH-ubiquinone oxidoreductase chain 4L</fullName>
    </recommendedName>
    <alternativeName>
        <fullName evidence="9">NADH dehydrogenase subunit 4L</fullName>
    </alternativeName>
</protein>
<dbReference type="Gene3D" id="1.10.287.3510">
    <property type="match status" value="1"/>
</dbReference>
<evidence type="ECO:0000256" key="5">
    <source>
        <dbReference type="ARBA" id="ARBA00022967"/>
    </source>
</evidence>
<feature type="transmembrane region" description="Helical" evidence="11">
    <location>
        <begin position="55"/>
        <end position="79"/>
    </location>
</feature>
<evidence type="ECO:0000256" key="10">
    <source>
        <dbReference type="ARBA" id="ARBA00049551"/>
    </source>
</evidence>
<feature type="transmembrane region" description="Helical" evidence="11">
    <location>
        <begin position="30"/>
        <end position="49"/>
    </location>
</feature>
<keyword evidence="8 11" id="KW-0472">Membrane</keyword>
<keyword evidence="5" id="KW-1278">Translocase</keyword>
<keyword evidence="12" id="KW-0496">Mitochondrion</keyword>
<dbReference type="CTD" id="4539"/>
<evidence type="ECO:0000313" key="12">
    <source>
        <dbReference type="EMBL" id="AIK21710.1"/>
    </source>
</evidence>